<protein>
    <submittedName>
        <fullName evidence="9">Uncharacterized membrane protein YcaP, DUF421 family</fullName>
    </submittedName>
</protein>
<evidence type="ECO:0000313" key="10">
    <source>
        <dbReference type="Proteomes" id="UP000199331"/>
    </source>
</evidence>
<evidence type="ECO:0000256" key="7">
    <source>
        <dbReference type="SAM" id="Phobius"/>
    </source>
</evidence>
<dbReference type="Proteomes" id="UP000199331">
    <property type="component" value="Unassembled WGS sequence"/>
</dbReference>
<reference evidence="10" key="1">
    <citation type="submission" date="2016-10" db="EMBL/GenBank/DDBJ databases">
        <authorList>
            <person name="Varghese N."/>
            <person name="Submissions S."/>
        </authorList>
    </citation>
    <scope>NUCLEOTIDE SEQUENCE [LARGE SCALE GENOMIC DNA]</scope>
    <source>
        <strain evidence="10">CGMCC 1.7715</strain>
    </source>
</reference>
<comment type="similarity">
    <text evidence="2">Belongs to the UPF0702 family.</text>
</comment>
<dbReference type="OrthoDB" id="9793799at2"/>
<feature type="transmembrane region" description="Helical" evidence="7">
    <location>
        <begin position="17"/>
        <end position="36"/>
    </location>
</feature>
<keyword evidence="6 7" id="KW-0472">Membrane</keyword>
<evidence type="ECO:0000256" key="6">
    <source>
        <dbReference type="ARBA" id="ARBA00023136"/>
    </source>
</evidence>
<dbReference type="EMBL" id="FOWZ01000004">
    <property type="protein sequence ID" value="SFP31524.1"/>
    <property type="molecule type" value="Genomic_DNA"/>
</dbReference>
<accession>A0A1I5PBM5</accession>
<keyword evidence="5 7" id="KW-1133">Transmembrane helix</keyword>
<dbReference type="AlphaFoldDB" id="A0A1I5PBM5"/>
<dbReference type="RefSeq" id="WP_090481742.1">
    <property type="nucleotide sequence ID" value="NZ_FOWZ01000004.1"/>
</dbReference>
<dbReference type="Pfam" id="PF04239">
    <property type="entry name" value="DUF421"/>
    <property type="match status" value="1"/>
</dbReference>
<feature type="domain" description="YetF C-terminal" evidence="8">
    <location>
        <begin position="92"/>
        <end position="161"/>
    </location>
</feature>
<dbReference type="STRING" id="604088.SAMN04488060_2299"/>
<keyword evidence="3" id="KW-1003">Cell membrane</keyword>
<keyword evidence="10" id="KW-1185">Reference proteome</keyword>
<name>A0A1I5PBM5_9SPHN</name>
<evidence type="ECO:0000256" key="3">
    <source>
        <dbReference type="ARBA" id="ARBA00022475"/>
    </source>
</evidence>
<proteinExistence type="inferred from homology"/>
<evidence type="ECO:0000259" key="8">
    <source>
        <dbReference type="Pfam" id="PF04239"/>
    </source>
</evidence>
<organism evidence="9 10">
    <name type="scientific">Qipengyuania nanhaisediminis</name>
    <dbReference type="NCBI Taxonomy" id="604088"/>
    <lineage>
        <taxon>Bacteria</taxon>
        <taxon>Pseudomonadati</taxon>
        <taxon>Pseudomonadota</taxon>
        <taxon>Alphaproteobacteria</taxon>
        <taxon>Sphingomonadales</taxon>
        <taxon>Erythrobacteraceae</taxon>
        <taxon>Qipengyuania</taxon>
    </lineage>
</organism>
<dbReference type="InterPro" id="IPR007353">
    <property type="entry name" value="DUF421"/>
</dbReference>
<gene>
    <name evidence="9" type="ORF">SAMN04488060_2299</name>
</gene>
<dbReference type="Gene3D" id="3.30.240.20">
    <property type="entry name" value="bsu07140 like domains"/>
    <property type="match status" value="1"/>
</dbReference>
<dbReference type="InterPro" id="IPR023090">
    <property type="entry name" value="UPF0702_alpha/beta_dom_sf"/>
</dbReference>
<sequence>MPDTINVWSSWIRLAEISVNAVLFYILIIVMVRIVGKRTTSQLNNFDWIINVAVGSLAASGILLRNVASVDAMIAIAVLAACQYATTHLVQRSKLVASAVKAEPTLLTHKGEFLRDAMERTRISEEEIKTALRRNGLTENAGANWVVLEPNGELSVIPRQDVNWENAEALADVSAPPNLKG</sequence>
<keyword evidence="4 7" id="KW-0812">Transmembrane</keyword>
<dbReference type="GO" id="GO:0005886">
    <property type="term" value="C:plasma membrane"/>
    <property type="evidence" value="ECO:0007669"/>
    <property type="project" value="UniProtKB-SubCell"/>
</dbReference>
<evidence type="ECO:0000256" key="5">
    <source>
        <dbReference type="ARBA" id="ARBA00022989"/>
    </source>
</evidence>
<dbReference type="PANTHER" id="PTHR34582:SF6">
    <property type="entry name" value="UPF0702 TRANSMEMBRANE PROTEIN YCAP"/>
    <property type="match status" value="1"/>
</dbReference>
<evidence type="ECO:0000256" key="4">
    <source>
        <dbReference type="ARBA" id="ARBA00022692"/>
    </source>
</evidence>
<evidence type="ECO:0000313" key="9">
    <source>
        <dbReference type="EMBL" id="SFP31524.1"/>
    </source>
</evidence>
<evidence type="ECO:0000256" key="1">
    <source>
        <dbReference type="ARBA" id="ARBA00004651"/>
    </source>
</evidence>
<evidence type="ECO:0000256" key="2">
    <source>
        <dbReference type="ARBA" id="ARBA00006448"/>
    </source>
</evidence>
<dbReference type="PANTHER" id="PTHR34582">
    <property type="entry name" value="UPF0702 TRANSMEMBRANE PROTEIN YCAP"/>
    <property type="match status" value="1"/>
</dbReference>
<comment type="subcellular location">
    <subcellularLocation>
        <location evidence="1">Cell membrane</location>
        <topology evidence="1">Multi-pass membrane protein</topology>
    </subcellularLocation>
</comment>